<keyword evidence="9" id="KW-1185">Reference proteome</keyword>
<evidence type="ECO:0000256" key="6">
    <source>
        <dbReference type="SAM" id="MobiDB-lite"/>
    </source>
</evidence>
<dbReference type="Gene3D" id="3.40.50.150">
    <property type="entry name" value="Vaccinia Virus protein VP39"/>
    <property type="match status" value="1"/>
</dbReference>
<feature type="compositionally biased region" description="Basic and acidic residues" evidence="6">
    <location>
        <begin position="1"/>
        <end position="10"/>
    </location>
</feature>
<evidence type="ECO:0000256" key="1">
    <source>
        <dbReference type="ARBA" id="ARBA00022603"/>
    </source>
</evidence>
<dbReference type="PRINTS" id="PR02008">
    <property type="entry name" value="RCMTFAMILY"/>
</dbReference>
<dbReference type="InterPro" id="IPR001678">
    <property type="entry name" value="MeTrfase_RsmB-F_NOP2_dom"/>
</dbReference>
<sequence length="456" mass="50676">MKKYDSEQRSARRAANPPSRSKARGHERARGASTDERGGSRRLDQVTEVLKQVLSWDQPADVLLSKYFRSNPAMGARDRAQVAQAVFDVLRHLRRYRHDAQSIAGGLQAKLAVFGLYASLDDAGRQSILTPEQLTWAAHSQQIDPDSLAFGLRFSVPDWIEQEIKRLPEPESYAESLLHGAPLDLRVNGLKGERQAVLEEIQVQLQDSRFSAQATPYSPDGIRLTGHPPLNRWKLFSDGVIEVQDEGSQLLAHLVGPKRGEMVIDFCAGAGGKTLALGALMRSTGRLYAFDVSAARLGRAKPRFARSGLSNVHPVVIRNERDDRVNRLAGKAHRVLVDAPCTGLGTLRRNPDLKWRQSPEQLQRLCQEQASILTQAAKCVRPGGRLVYATCSFLYQENEAQIEQFLQQHPEFALVNATECLPICPTNAVDGQGMLRLRPDWHGTDGFFAAILQKNI</sequence>
<keyword evidence="3 5" id="KW-0949">S-adenosyl-L-methionine</keyword>
<feature type="domain" description="SAM-dependent MTase RsmB/NOP-type" evidence="7">
    <location>
        <begin position="173"/>
        <end position="455"/>
    </location>
</feature>
<feature type="compositionally biased region" description="Basic and acidic residues" evidence="6">
    <location>
        <begin position="24"/>
        <end position="42"/>
    </location>
</feature>
<keyword evidence="2 5" id="KW-0808">Transferase</keyword>
<accession>A0ABY4AG38</accession>
<dbReference type="Proteomes" id="UP000831607">
    <property type="component" value="Chromosome"/>
</dbReference>
<evidence type="ECO:0000313" key="8">
    <source>
        <dbReference type="EMBL" id="UOD49260.1"/>
    </source>
</evidence>
<gene>
    <name evidence="8" type="ORF">DHf2319_07050</name>
</gene>
<feature type="binding site" evidence="5">
    <location>
        <position position="291"/>
    </location>
    <ligand>
        <name>S-adenosyl-L-methionine</name>
        <dbReference type="ChEBI" id="CHEBI:59789"/>
    </ligand>
</feature>
<dbReference type="RefSeq" id="WP_243477379.1">
    <property type="nucleotide sequence ID" value="NZ_CP063982.1"/>
</dbReference>
<dbReference type="InterPro" id="IPR049560">
    <property type="entry name" value="MeTrfase_RsmB-F_NOP2_cat"/>
</dbReference>
<dbReference type="PANTHER" id="PTHR22807">
    <property type="entry name" value="NOP2 YEAST -RELATED NOL1/NOP2/FMU SUN DOMAIN-CONTAINING"/>
    <property type="match status" value="1"/>
</dbReference>
<evidence type="ECO:0000256" key="3">
    <source>
        <dbReference type="ARBA" id="ARBA00022691"/>
    </source>
</evidence>
<dbReference type="PROSITE" id="PS51686">
    <property type="entry name" value="SAM_MT_RSMB_NOP"/>
    <property type="match status" value="1"/>
</dbReference>
<dbReference type="PANTHER" id="PTHR22807:SF53">
    <property type="entry name" value="RIBOSOMAL RNA SMALL SUBUNIT METHYLTRANSFERASE B-RELATED"/>
    <property type="match status" value="1"/>
</dbReference>
<evidence type="ECO:0000256" key="2">
    <source>
        <dbReference type="ARBA" id="ARBA00022679"/>
    </source>
</evidence>
<dbReference type="SUPFAM" id="SSF53335">
    <property type="entry name" value="S-adenosyl-L-methionine-dependent methyltransferases"/>
    <property type="match status" value="1"/>
</dbReference>
<keyword evidence="1 5" id="KW-0489">Methyltransferase</keyword>
<dbReference type="EMBL" id="CP063982">
    <property type="protein sequence ID" value="UOD49260.1"/>
    <property type="molecule type" value="Genomic_DNA"/>
</dbReference>
<dbReference type="InterPro" id="IPR023267">
    <property type="entry name" value="RCMT"/>
</dbReference>
<keyword evidence="4 5" id="KW-0694">RNA-binding</keyword>
<dbReference type="GO" id="GO:0008168">
    <property type="term" value="F:methyltransferase activity"/>
    <property type="evidence" value="ECO:0007669"/>
    <property type="project" value="UniProtKB-KW"/>
</dbReference>
<comment type="similarity">
    <text evidence="5">Belongs to the class I-like SAM-binding methyltransferase superfamily. RsmB/NOP family.</text>
</comment>
<dbReference type="CDD" id="cd02440">
    <property type="entry name" value="AdoMet_MTases"/>
    <property type="match status" value="1"/>
</dbReference>
<comment type="caution">
    <text evidence="5">Lacks conserved residue(s) required for the propagation of feature annotation.</text>
</comment>
<feature type="active site" description="Nucleophile" evidence="5">
    <location>
        <position position="391"/>
    </location>
</feature>
<evidence type="ECO:0000313" key="9">
    <source>
        <dbReference type="Proteomes" id="UP000831607"/>
    </source>
</evidence>
<dbReference type="GO" id="GO:0032259">
    <property type="term" value="P:methylation"/>
    <property type="evidence" value="ECO:0007669"/>
    <property type="project" value="UniProtKB-KW"/>
</dbReference>
<feature type="region of interest" description="Disordered" evidence="6">
    <location>
        <begin position="1"/>
        <end position="42"/>
    </location>
</feature>
<dbReference type="InterPro" id="IPR029063">
    <property type="entry name" value="SAM-dependent_MTases_sf"/>
</dbReference>
<dbReference type="InterPro" id="IPR054728">
    <property type="entry name" value="RsmB-like_ferredoxin"/>
</dbReference>
<evidence type="ECO:0000259" key="7">
    <source>
        <dbReference type="PROSITE" id="PS51686"/>
    </source>
</evidence>
<reference evidence="8 9" key="1">
    <citation type="submission" date="2020-11" db="EMBL/GenBank/DDBJ databases">
        <title>Algicoccus daihaiensis sp.nov., isolated from Daihai Lake in Inner Mongolia.</title>
        <authorList>
            <person name="Kai J."/>
        </authorList>
    </citation>
    <scope>NUCLEOTIDE SEQUENCE [LARGE SCALE GENOMIC DNA]</scope>
    <source>
        <strain evidence="9">f23</strain>
    </source>
</reference>
<protein>
    <submittedName>
        <fullName evidence="8">RsmB/NOP family class I SAM-dependent RNA methyltransferase</fullName>
    </submittedName>
</protein>
<name>A0ABY4AG38_9BURK</name>
<dbReference type="Pfam" id="PF22458">
    <property type="entry name" value="RsmF-B_ferredox"/>
    <property type="match status" value="1"/>
</dbReference>
<evidence type="ECO:0000256" key="4">
    <source>
        <dbReference type="ARBA" id="ARBA00022884"/>
    </source>
</evidence>
<feature type="binding site" evidence="5">
    <location>
        <position position="338"/>
    </location>
    <ligand>
        <name>S-adenosyl-L-methionine</name>
        <dbReference type="ChEBI" id="CHEBI:59789"/>
    </ligand>
</feature>
<organism evidence="8 9">
    <name type="scientific">Orrella daihaiensis</name>
    <dbReference type="NCBI Taxonomy" id="2782176"/>
    <lineage>
        <taxon>Bacteria</taxon>
        <taxon>Pseudomonadati</taxon>
        <taxon>Pseudomonadota</taxon>
        <taxon>Betaproteobacteria</taxon>
        <taxon>Burkholderiales</taxon>
        <taxon>Alcaligenaceae</taxon>
        <taxon>Orrella</taxon>
    </lineage>
</organism>
<evidence type="ECO:0000256" key="5">
    <source>
        <dbReference type="PROSITE-ProRule" id="PRU01023"/>
    </source>
</evidence>
<proteinExistence type="inferred from homology"/>
<dbReference type="Pfam" id="PF01189">
    <property type="entry name" value="Methyltr_RsmB-F"/>
    <property type="match status" value="1"/>
</dbReference>